<dbReference type="PANTHER" id="PTHR24148:SF73">
    <property type="entry name" value="HET DOMAIN PROTEIN (AFU_ORTHOLOGUE AFUA_8G01020)"/>
    <property type="match status" value="1"/>
</dbReference>
<sequence>MPCRHHDIQVFDGLRCCLACGETIFDIVTNPTPELPRSRNTPYKYAHLNYSRGQEIRICVLFPGRTPDDVVVDLMHVNVRNHPSYEAISYSWATQDGDDSLSKTVDCHGGTILVTKTCEAALRRLRLPGRNRYLWVDAVCIDQTNVEERNHQVGFMGTIYANASQVVIYLGPGTPATDRLLNYLNGNETETDKRIIIHSVISDFLDHRWFDRVWVLQEIALAKLATMVVGEKTIHWTLETINKVLRLCTNREPPSALRWLPASQPERDFLSVLHKSRNCTSTDPRDKVFAVLGLANEDFQKSFPVNYSLTTEEVYTQLIIHLFYVERDLRFLAYASGQIEASQELRDIPSWVPQWDMKSGYDPLPAQFHADDLDALASTWCRLPLQSQPPETDLSKELLQGFLKDLPEDQQPLSSNAWLRSFDRWVDYSGKTCPTREKRTSNGVNPDIEGISLSITQINSPGFHSAIIQGEPNLHRWDEGVFGTSPSTRIPCLRVRAHLLDTIQKVVGFRSYNLIHHRGRNVPHVLERRRLCAPCSEHFVVTPICQHTPTIPHAISKEFDRDMKRVLGEGKTMFETKRSAGVARADVQVTDEIFALDGADVPFVLRQVGEHYVLVGECFLYRALRHALCTCCGCKLEAWPIVTQVIDIW</sequence>
<dbReference type="Pfam" id="PF06985">
    <property type="entry name" value="HET"/>
    <property type="match status" value="1"/>
</dbReference>
<evidence type="ECO:0000259" key="1">
    <source>
        <dbReference type="Pfam" id="PF06985"/>
    </source>
</evidence>
<dbReference type="InterPro" id="IPR052895">
    <property type="entry name" value="HetReg/Transcr_Mod"/>
</dbReference>
<dbReference type="AlphaFoldDB" id="A0A9P6GS65"/>
<accession>A0A9P6GS65</accession>
<comment type="caution">
    <text evidence="2">The sequence shown here is derived from an EMBL/GenBank/DDBJ whole genome shotgun (WGS) entry which is preliminary data.</text>
</comment>
<dbReference type="OrthoDB" id="2157530at2759"/>
<keyword evidence="3" id="KW-1185">Reference proteome</keyword>
<dbReference type="InterPro" id="IPR010730">
    <property type="entry name" value="HET"/>
</dbReference>
<gene>
    <name evidence="2" type="ORF">PMIN01_00077</name>
</gene>
<organism evidence="2 3">
    <name type="scientific">Paraphaeosphaeria minitans</name>
    <dbReference type="NCBI Taxonomy" id="565426"/>
    <lineage>
        <taxon>Eukaryota</taxon>
        <taxon>Fungi</taxon>
        <taxon>Dikarya</taxon>
        <taxon>Ascomycota</taxon>
        <taxon>Pezizomycotina</taxon>
        <taxon>Dothideomycetes</taxon>
        <taxon>Pleosporomycetidae</taxon>
        <taxon>Pleosporales</taxon>
        <taxon>Massarineae</taxon>
        <taxon>Didymosphaeriaceae</taxon>
        <taxon>Paraphaeosphaeria</taxon>
    </lineage>
</organism>
<dbReference type="Proteomes" id="UP000756921">
    <property type="component" value="Unassembled WGS sequence"/>
</dbReference>
<dbReference type="PANTHER" id="PTHR24148">
    <property type="entry name" value="ANKYRIN REPEAT DOMAIN-CONTAINING PROTEIN 39 HOMOLOG-RELATED"/>
    <property type="match status" value="1"/>
</dbReference>
<feature type="domain" description="Heterokaryon incompatibility" evidence="1">
    <location>
        <begin position="85"/>
        <end position="218"/>
    </location>
</feature>
<protein>
    <submittedName>
        <fullName evidence="2">Heterokaryon incompatibility protein</fullName>
    </submittedName>
</protein>
<evidence type="ECO:0000313" key="3">
    <source>
        <dbReference type="Proteomes" id="UP000756921"/>
    </source>
</evidence>
<dbReference type="EMBL" id="WJXW01000001">
    <property type="protein sequence ID" value="KAF9740538.1"/>
    <property type="molecule type" value="Genomic_DNA"/>
</dbReference>
<reference evidence="2" key="1">
    <citation type="journal article" date="2020" name="Mol. Plant Microbe Interact.">
        <title>Genome Sequence of the Biocontrol Agent Coniothyrium minitans strain Conio (IMI 134523).</title>
        <authorList>
            <person name="Patel D."/>
            <person name="Shittu T.A."/>
            <person name="Baroncelli R."/>
            <person name="Muthumeenakshi S."/>
            <person name="Osborne T.H."/>
            <person name="Janganan T.K."/>
            <person name="Sreenivasaprasad S."/>
        </authorList>
    </citation>
    <scope>NUCLEOTIDE SEQUENCE</scope>
    <source>
        <strain evidence="2">Conio</strain>
    </source>
</reference>
<proteinExistence type="predicted"/>
<name>A0A9P6GS65_9PLEO</name>
<evidence type="ECO:0000313" key="2">
    <source>
        <dbReference type="EMBL" id="KAF9740538.1"/>
    </source>
</evidence>